<dbReference type="RefSeq" id="WP_184933597.1">
    <property type="nucleotide sequence ID" value="NZ_JACHJV010000001.1"/>
</dbReference>
<evidence type="ECO:0000313" key="2">
    <source>
        <dbReference type="EMBL" id="MBB4921229.1"/>
    </source>
</evidence>
<sequence length="263" mass="28848">MSLKQDHLSEQVEASSPVEPVTCRTVGGRGGVPDGVVHRVAMLMRIRENGSDRSSMKNLEPATLTRDAVSPSSRTGASRLINTVGGFGVSALVRAELSRHDWGRLRCGCGKTAEHIPLTFETVLQAETPTDMLGHTLDNHIEHQTNLFEVSVPAVQVVLAALAGEVPSLARVHLMDMLWYMAGGDAHWTEVGHGRGHLGNECRARIREGLWVVAHVGMTGTADEAESAADIVEWSEIHEVRSSFYQDLLRQRALAKTKRKHRR</sequence>
<evidence type="ECO:0000256" key="1">
    <source>
        <dbReference type="SAM" id="MobiDB-lite"/>
    </source>
</evidence>
<keyword evidence="3" id="KW-1185">Reference proteome</keyword>
<evidence type="ECO:0000313" key="3">
    <source>
        <dbReference type="Proteomes" id="UP000540506"/>
    </source>
</evidence>
<dbReference type="AlphaFoldDB" id="A0A7W7QX55"/>
<protein>
    <submittedName>
        <fullName evidence="2">Uncharacterized protein</fullName>
    </submittedName>
</protein>
<proteinExistence type="predicted"/>
<feature type="region of interest" description="Disordered" evidence="1">
    <location>
        <begin position="1"/>
        <end position="21"/>
    </location>
</feature>
<accession>A0A7W7QX55</accession>
<feature type="compositionally biased region" description="Basic and acidic residues" evidence="1">
    <location>
        <begin position="1"/>
        <end position="10"/>
    </location>
</feature>
<dbReference type="Proteomes" id="UP000540506">
    <property type="component" value="Unassembled WGS sequence"/>
</dbReference>
<reference evidence="2 3" key="1">
    <citation type="submission" date="2020-08" db="EMBL/GenBank/DDBJ databases">
        <title>Sequencing the genomes of 1000 actinobacteria strains.</title>
        <authorList>
            <person name="Klenk H.-P."/>
        </authorList>
    </citation>
    <scope>NUCLEOTIDE SEQUENCE [LARGE SCALE GENOMIC DNA]</scope>
    <source>
        <strain evidence="2 3">DSM 41654</strain>
    </source>
</reference>
<name>A0A7W7QX55_KITKI</name>
<organism evidence="2 3">
    <name type="scientific">Kitasatospora kifunensis</name>
    <name type="common">Streptomyces kifunensis</name>
    <dbReference type="NCBI Taxonomy" id="58351"/>
    <lineage>
        <taxon>Bacteria</taxon>
        <taxon>Bacillati</taxon>
        <taxon>Actinomycetota</taxon>
        <taxon>Actinomycetes</taxon>
        <taxon>Kitasatosporales</taxon>
        <taxon>Streptomycetaceae</taxon>
        <taxon>Kitasatospora</taxon>
    </lineage>
</organism>
<dbReference type="EMBL" id="JACHJV010000001">
    <property type="protein sequence ID" value="MBB4921229.1"/>
    <property type="molecule type" value="Genomic_DNA"/>
</dbReference>
<gene>
    <name evidence="2" type="ORF">FHR34_000222</name>
</gene>
<comment type="caution">
    <text evidence="2">The sequence shown here is derived from an EMBL/GenBank/DDBJ whole genome shotgun (WGS) entry which is preliminary data.</text>
</comment>